<evidence type="ECO:0000313" key="3">
    <source>
        <dbReference type="Proteomes" id="UP001501391"/>
    </source>
</evidence>
<proteinExistence type="predicted"/>
<evidence type="ECO:0000256" key="1">
    <source>
        <dbReference type="SAM" id="MobiDB-lite"/>
    </source>
</evidence>
<feature type="compositionally biased region" description="Basic and acidic residues" evidence="1">
    <location>
        <begin position="433"/>
        <end position="448"/>
    </location>
</feature>
<keyword evidence="3" id="KW-1185">Reference proteome</keyword>
<dbReference type="Proteomes" id="UP001501391">
    <property type="component" value="Unassembled WGS sequence"/>
</dbReference>
<feature type="region of interest" description="Disordered" evidence="1">
    <location>
        <begin position="424"/>
        <end position="448"/>
    </location>
</feature>
<organism evidence="2 3">
    <name type="scientific">Streptomyces bangladeshensis</name>
    <dbReference type="NCBI Taxonomy" id="295352"/>
    <lineage>
        <taxon>Bacteria</taxon>
        <taxon>Bacillati</taxon>
        <taxon>Actinomycetota</taxon>
        <taxon>Actinomycetes</taxon>
        <taxon>Kitasatosporales</taxon>
        <taxon>Streptomycetaceae</taxon>
        <taxon>Streptomyces</taxon>
    </lineage>
</organism>
<name>A0ABP5NJZ2_9ACTN</name>
<protein>
    <submittedName>
        <fullName evidence="2">Uncharacterized protein</fullName>
    </submittedName>
</protein>
<reference evidence="3" key="1">
    <citation type="journal article" date="2019" name="Int. J. Syst. Evol. Microbiol.">
        <title>The Global Catalogue of Microorganisms (GCM) 10K type strain sequencing project: providing services to taxonomists for standard genome sequencing and annotation.</title>
        <authorList>
            <consortium name="The Broad Institute Genomics Platform"/>
            <consortium name="The Broad Institute Genome Sequencing Center for Infectious Disease"/>
            <person name="Wu L."/>
            <person name="Ma J."/>
        </authorList>
    </citation>
    <scope>NUCLEOTIDE SEQUENCE [LARGE SCALE GENOMIC DNA]</scope>
    <source>
        <strain evidence="3">JCM 14924</strain>
    </source>
</reference>
<sequence>MTTVIAGQQVTLLAQFYDFQGGTLTDLDTTPTITITSVATGATALAATTSGVTHPATGSYGYAWTPTSSLAAGLYLATWTGLKSGSAVLATETITVTAPATASATNTSLDGVWYATREDVKTALDVKGTARNNAQIARALEDASRAAEQLCHRKFAPVQATRYFDWPARPGAYTPWVLRLDDNELISVTTLASGGTVISSSDYNLEPNRSGPPFSRVEIKLSSSAAYGGGDTYQRDVQITGLWGYRNTEGGLGTTVEALDDSETTVDVDGATSAAVGVGSILRIDSERMIVTERAQLSTGQTVGGSGLTAQANSVSLTVQSGAAFTVGEVILIDAERMRVDDIAGNTLVVKRGWDGTVLAAHSAGTTIYAPRTLTVTRGALGTTAAAHGNASTVYAWQPPGPVRQLVVAEAINSLTSEAAGYSRGLRAGEGGSSERSRDVNALQKRRDDTYAACGRQGRVRSV</sequence>
<dbReference type="EMBL" id="BAAAOQ010000016">
    <property type="protein sequence ID" value="GAA2199937.1"/>
    <property type="molecule type" value="Genomic_DNA"/>
</dbReference>
<evidence type="ECO:0000313" key="2">
    <source>
        <dbReference type="EMBL" id="GAA2199937.1"/>
    </source>
</evidence>
<accession>A0ABP5NJZ2</accession>
<comment type="caution">
    <text evidence="2">The sequence shown here is derived from an EMBL/GenBank/DDBJ whole genome shotgun (WGS) entry which is preliminary data.</text>
</comment>
<gene>
    <name evidence="2" type="ORF">GCM10009787_48880</name>
</gene>
<dbReference type="RefSeq" id="WP_346163565.1">
    <property type="nucleotide sequence ID" value="NZ_BAAAOQ010000016.1"/>
</dbReference>